<protein>
    <submittedName>
        <fullName evidence="2">Uncharacterized protein</fullName>
    </submittedName>
</protein>
<sequence length="155" mass="16947">MPEDVAGGINGDINLNELQILAIGDGIRGGKLGFMVEVLNCESVTGKRACPWVVFLTCHVVMGMPAGMNYLAGTGMGSACRARLPSLGEGEGRQVLGGSAWARRPSGMDQVGREEGEARERREREGERKDFGCEPRKREEDFGPDLAQRRKEDYF</sequence>
<reference evidence="3" key="1">
    <citation type="journal article" date="2005" name="Nature">
        <title>The map-based sequence of the rice genome.</title>
        <authorList>
            <consortium name="International rice genome sequencing project (IRGSP)"/>
            <person name="Matsumoto T."/>
            <person name="Wu J."/>
            <person name="Kanamori H."/>
            <person name="Katayose Y."/>
            <person name="Fujisawa M."/>
            <person name="Namiki N."/>
            <person name="Mizuno H."/>
            <person name="Yamamoto K."/>
            <person name="Antonio B.A."/>
            <person name="Baba T."/>
            <person name="Sakata K."/>
            <person name="Nagamura Y."/>
            <person name="Aoki H."/>
            <person name="Arikawa K."/>
            <person name="Arita K."/>
            <person name="Bito T."/>
            <person name="Chiden Y."/>
            <person name="Fujitsuka N."/>
            <person name="Fukunaka R."/>
            <person name="Hamada M."/>
            <person name="Harada C."/>
            <person name="Hayashi A."/>
            <person name="Hijishita S."/>
            <person name="Honda M."/>
            <person name="Hosokawa S."/>
            <person name="Ichikawa Y."/>
            <person name="Idonuma A."/>
            <person name="Iijima M."/>
            <person name="Ikeda M."/>
            <person name="Ikeno M."/>
            <person name="Ito K."/>
            <person name="Ito S."/>
            <person name="Ito T."/>
            <person name="Ito Y."/>
            <person name="Ito Y."/>
            <person name="Iwabuchi A."/>
            <person name="Kamiya K."/>
            <person name="Karasawa W."/>
            <person name="Kurita K."/>
            <person name="Katagiri S."/>
            <person name="Kikuta A."/>
            <person name="Kobayashi H."/>
            <person name="Kobayashi N."/>
            <person name="Machita K."/>
            <person name="Maehara T."/>
            <person name="Masukawa M."/>
            <person name="Mizubayashi T."/>
            <person name="Mukai Y."/>
            <person name="Nagasaki H."/>
            <person name="Nagata Y."/>
            <person name="Naito S."/>
            <person name="Nakashima M."/>
            <person name="Nakama Y."/>
            <person name="Nakamichi Y."/>
            <person name="Nakamura M."/>
            <person name="Meguro A."/>
            <person name="Negishi M."/>
            <person name="Ohta I."/>
            <person name="Ohta T."/>
            <person name="Okamoto M."/>
            <person name="Ono N."/>
            <person name="Saji S."/>
            <person name="Sakaguchi M."/>
            <person name="Sakai K."/>
            <person name="Shibata M."/>
            <person name="Shimokawa T."/>
            <person name="Song J."/>
            <person name="Takazaki Y."/>
            <person name="Terasawa K."/>
            <person name="Tsugane M."/>
            <person name="Tsuji K."/>
            <person name="Ueda S."/>
            <person name="Waki K."/>
            <person name="Yamagata H."/>
            <person name="Yamamoto M."/>
            <person name="Yamamoto S."/>
            <person name="Yamane H."/>
            <person name="Yoshiki S."/>
            <person name="Yoshihara R."/>
            <person name="Yukawa K."/>
            <person name="Zhong H."/>
            <person name="Yano M."/>
            <person name="Yuan Q."/>
            <person name="Ouyang S."/>
            <person name="Liu J."/>
            <person name="Jones K.M."/>
            <person name="Gansberger K."/>
            <person name="Moffat K."/>
            <person name="Hill J."/>
            <person name="Bera J."/>
            <person name="Fadrosh D."/>
            <person name="Jin S."/>
            <person name="Johri S."/>
            <person name="Kim M."/>
            <person name="Overton L."/>
            <person name="Reardon M."/>
            <person name="Tsitrin T."/>
            <person name="Vuong H."/>
            <person name="Weaver B."/>
            <person name="Ciecko A."/>
            <person name="Tallon L."/>
            <person name="Jackson J."/>
            <person name="Pai G."/>
            <person name="Aken S.V."/>
            <person name="Utterback T."/>
            <person name="Reidmuller S."/>
            <person name="Feldblyum T."/>
            <person name="Hsiao J."/>
            <person name="Zismann V."/>
            <person name="Iobst S."/>
            <person name="de Vazeille A.R."/>
            <person name="Buell C.R."/>
            <person name="Ying K."/>
            <person name="Li Y."/>
            <person name="Lu T."/>
            <person name="Huang Y."/>
            <person name="Zhao Q."/>
            <person name="Feng Q."/>
            <person name="Zhang L."/>
            <person name="Zhu J."/>
            <person name="Weng Q."/>
            <person name="Mu J."/>
            <person name="Lu Y."/>
            <person name="Fan D."/>
            <person name="Liu Y."/>
            <person name="Guan J."/>
            <person name="Zhang Y."/>
            <person name="Yu S."/>
            <person name="Liu X."/>
            <person name="Zhang Y."/>
            <person name="Hong G."/>
            <person name="Han B."/>
            <person name="Choisne N."/>
            <person name="Demange N."/>
            <person name="Orjeda G."/>
            <person name="Samain S."/>
            <person name="Cattolico L."/>
            <person name="Pelletier E."/>
            <person name="Couloux A."/>
            <person name="Segurens B."/>
            <person name="Wincker P."/>
            <person name="D'Hont A."/>
            <person name="Scarpelli C."/>
            <person name="Weissenbach J."/>
            <person name="Salanoubat M."/>
            <person name="Quetier F."/>
            <person name="Yu Y."/>
            <person name="Kim H.R."/>
            <person name="Rambo T."/>
            <person name="Currie J."/>
            <person name="Collura K."/>
            <person name="Luo M."/>
            <person name="Yang T."/>
            <person name="Ammiraju J.S.S."/>
            <person name="Engler F."/>
            <person name="Soderlund C."/>
            <person name="Wing R.A."/>
            <person name="Palmer L.E."/>
            <person name="de la Bastide M."/>
            <person name="Spiegel L."/>
            <person name="Nascimento L."/>
            <person name="Zutavern T."/>
            <person name="O'Shaughnessy A."/>
            <person name="Dike S."/>
            <person name="Dedhia N."/>
            <person name="Preston R."/>
            <person name="Balija V."/>
            <person name="McCombie W.R."/>
            <person name="Chow T."/>
            <person name="Chen H."/>
            <person name="Chung M."/>
            <person name="Chen C."/>
            <person name="Shaw J."/>
            <person name="Wu H."/>
            <person name="Hsiao K."/>
            <person name="Chao Y."/>
            <person name="Chu M."/>
            <person name="Cheng C."/>
            <person name="Hour A."/>
            <person name="Lee P."/>
            <person name="Lin S."/>
            <person name="Lin Y."/>
            <person name="Liou J."/>
            <person name="Liu S."/>
            <person name="Hsing Y."/>
            <person name="Raghuvanshi S."/>
            <person name="Mohanty A."/>
            <person name="Bharti A.K."/>
            <person name="Gaur A."/>
            <person name="Gupta V."/>
            <person name="Kumar D."/>
            <person name="Ravi V."/>
            <person name="Vij S."/>
            <person name="Kapur A."/>
            <person name="Khurana P."/>
            <person name="Khurana P."/>
            <person name="Khurana J.P."/>
            <person name="Tyagi A.K."/>
            <person name="Gaikwad K."/>
            <person name="Singh A."/>
            <person name="Dalal V."/>
            <person name="Srivastava S."/>
            <person name="Dixit A."/>
            <person name="Pal A.K."/>
            <person name="Ghazi I.A."/>
            <person name="Yadav M."/>
            <person name="Pandit A."/>
            <person name="Bhargava A."/>
            <person name="Sureshbabu K."/>
            <person name="Batra K."/>
            <person name="Sharma T.R."/>
            <person name="Mohapatra T."/>
            <person name="Singh N.K."/>
            <person name="Messing J."/>
            <person name="Nelson A.B."/>
            <person name="Fuks G."/>
            <person name="Kavchok S."/>
            <person name="Keizer G."/>
            <person name="Linton E."/>
            <person name="Llaca V."/>
            <person name="Song R."/>
            <person name="Tanyolac B."/>
            <person name="Young S."/>
            <person name="Ho-Il K."/>
            <person name="Hahn J.H."/>
            <person name="Sangsakoo G."/>
            <person name="Vanavichit A."/>
            <person name="de Mattos Luiz.A.T."/>
            <person name="Zimmer P.D."/>
            <person name="Malone G."/>
            <person name="Dellagostin O."/>
            <person name="de Oliveira A.C."/>
            <person name="Bevan M."/>
            <person name="Bancroft I."/>
            <person name="Minx P."/>
            <person name="Cordum H."/>
            <person name="Wilson R."/>
            <person name="Cheng Z."/>
            <person name="Jin W."/>
            <person name="Jiang J."/>
            <person name="Leong S.A."/>
            <person name="Iwama H."/>
            <person name="Gojobori T."/>
            <person name="Itoh T."/>
            <person name="Niimura Y."/>
            <person name="Fujii Y."/>
            <person name="Habara T."/>
            <person name="Sakai H."/>
            <person name="Sato Y."/>
            <person name="Wilson G."/>
            <person name="Kumar K."/>
            <person name="McCouch S."/>
            <person name="Juretic N."/>
            <person name="Hoen D."/>
            <person name="Wright S."/>
            <person name="Bruskiewich R."/>
            <person name="Bureau T."/>
            <person name="Miyao A."/>
            <person name="Hirochika H."/>
            <person name="Nishikawa T."/>
            <person name="Kadowaki K."/>
            <person name="Sugiura M."/>
            <person name="Burr B."/>
            <person name="Sasaki T."/>
        </authorList>
    </citation>
    <scope>NUCLEOTIDE SEQUENCE [LARGE SCALE GENOMIC DNA]</scope>
    <source>
        <strain evidence="3">cv. Nipponbare</strain>
    </source>
</reference>
<name>Q6YYR6_ORYSJ</name>
<dbReference type="Proteomes" id="UP000000763">
    <property type="component" value="Chromosome 8"/>
</dbReference>
<evidence type="ECO:0000313" key="2">
    <source>
        <dbReference type="EMBL" id="BAD03796.1"/>
    </source>
</evidence>
<feature type="compositionally biased region" description="Basic and acidic residues" evidence="1">
    <location>
        <begin position="111"/>
        <end position="155"/>
    </location>
</feature>
<dbReference type="EMBL" id="AP005603">
    <property type="protein sequence ID" value="BAD03796.1"/>
    <property type="molecule type" value="Genomic_DNA"/>
</dbReference>
<dbReference type="AlphaFoldDB" id="Q6YYR6"/>
<feature type="region of interest" description="Disordered" evidence="1">
    <location>
        <begin position="99"/>
        <end position="155"/>
    </location>
</feature>
<evidence type="ECO:0000313" key="3">
    <source>
        <dbReference type="Proteomes" id="UP000000763"/>
    </source>
</evidence>
<organism evidence="2 3">
    <name type="scientific">Oryza sativa subsp. japonica</name>
    <name type="common">Rice</name>
    <dbReference type="NCBI Taxonomy" id="39947"/>
    <lineage>
        <taxon>Eukaryota</taxon>
        <taxon>Viridiplantae</taxon>
        <taxon>Streptophyta</taxon>
        <taxon>Embryophyta</taxon>
        <taxon>Tracheophyta</taxon>
        <taxon>Spermatophyta</taxon>
        <taxon>Magnoliopsida</taxon>
        <taxon>Liliopsida</taxon>
        <taxon>Poales</taxon>
        <taxon>Poaceae</taxon>
        <taxon>BOP clade</taxon>
        <taxon>Oryzoideae</taxon>
        <taxon>Oryzeae</taxon>
        <taxon>Oryzinae</taxon>
        <taxon>Oryza</taxon>
        <taxon>Oryza sativa</taxon>
    </lineage>
</organism>
<reference evidence="3" key="2">
    <citation type="journal article" date="2008" name="Nucleic Acids Res.">
        <title>The rice annotation project database (RAP-DB): 2008 update.</title>
        <authorList>
            <consortium name="The rice annotation project (RAP)"/>
        </authorList>
    </citation>
    <scope>GENOME REANNOTATION</scope>
    <source>
        <strain evidence="3">cv. Nipponbare</strain>
    </source>
</reference>
<evidence type="ECO:0000256" key="1">
    <source>
        <dbReference type="SAM" id="MobiDB-lite"/>
    </source>
</evidence>
<gene>
    <name evidence="2" type="primary">B1047A05.31</name>
</gene>
<proteinExistence type="predicted"/>
<accession>Q6YYR6</accession>